<dbReference type="OrthoDB" id="9811276at2"/>
<dbReference type="InterPro" id="IPR007452">
    <property type="entry name" value="TamB_C"/>
</dbReference>
<name>A0A386HRS5_9BACT</name>
<evidence type="ECO:0000256" key="3">
    <source>
        <dbReference type="ARBA" id="ARBA00022989"/>
    </source>
</evidence>
<evidence type="ECO:0000259" key="5">
    <source>
        <dbReference type="Pfam" id="PF04357"/>
    </source>
</evidence>
<dbReference type="Proteomes" id="UP000266118">
    <property type="component" value="Chromosome"/>
</dbReference>
<dbReference type="InterPro" id="IPR052894">
    <property type="entry name" value="AsmA-related"/>
</dbReference>
<gene>
    <name evidence="6" type="ORF">D6B99_14225</name>
</gene>
<dbReference type="PANTHER" id="PTHR30441:SF8">
    <property type="entry name" value="DUF748 DOMAIN-CONTAINING PROTEIN"/>
    <property type="match status" value="1"/>
</dbReference>
<sequence length="1660" mass="183232">MLIQIPSVQNFAKNKAVSYLENKIHTPVSIEHISLDLPKSLEIDRVFFSDQSKDTLLYGEKLKVGFDLFKLFKKQLIINAIDLQGITTHISRSADSVFNFDYIIHAFASKNTTQQSKDSSSSFKISLDKINLDKISVVFNDSISGNNAKLFLGHFNTRVKEFDINTMHFSVPKINLSDVNLQLQQFKTPANQTAANDTVASQPLNFHLSLGGIDLSKINVAYASPEMTANIQLNQLLLAFDKLDFIHQKIAINNISLDSTNAKVILKKPEKTKEIIVKTAKKIDTLISVSQSMPWAIEVKKIAIHHNNFQFDNEAEKSISKGLDYNHLNIKDFNLGIHNLVYETDSSSGVIDHLNFSEKSGLTLKELKTNFFYGPKGAYLKKLHLQTPNSSIQQSAIISYPSLNAVSKNIGLLGLNVDLKNCQLAVKDVLLLAPFLSKYPEINNYANSIIKINSKINGLVNDLHIKHLEISGIGHTNIAADAYMKGLPNASKAYMDIDLKVLNTTRRDLLTMMPKGSIPSNISIPNSIHAAGNFKGTIAQFVTALTLKTNEGNLNVKATIDKRQKDKEKYSANVVAQSINLGNIIKQPKKIGKVSLNMHIKGTSFNPKKASLALKGKVEQADIYGYNYQNLNLIGSASQGAYTINANMEDSNLHFNIDGNADLSKQYPSVKTAIIIDSINFQALHLSKAPRYFHGKIDADFPIADIDSLNGNLTASNLLFVDQGKRFVIDSMQLKSVYINDTGLIQLNSPIANAMFSGKYKLSKISGTFSRLLKKYFNTDLADSSKNQIVKDSAKNLKDSNADLDARFYASVVKTPLLSALLPDLKRLDTLELKGDITNNNITLDANLPNAVYGTDTVSNLSLNIHTADALYYRLNADIIKVGSSLQLLYPSLNGYALNNHLKTSLILRDSNKKEYYHIGLNTAIDSGKYLFSLIPDGLMLDYAKWNVANDNSIQYGKNGILIHNFNISNGNQNLVINSNPQENNAPIAIKLSNFKIETLTKMLKQDSLLVGGTINGNIVADSLAGNYKFNSDLNISNFNFRADTIGDIAIKVNNESKNVLKTNVNISGNGNQINLDGLYYLAPESKFDGDLNIAKLNMKSIEGLTFGSLRNTSGYINGDLKISGTTAQPSIKGDLHFKKVGFNVAMLNSYYSLPNETISFNDQGITFNKVKLFDSTGNKATIDGIIRTTDYSKYGFDLSLRAKDFRVINSTAEDNPFYYGKLFVNANFKINGDLTQPKINGTLGVNDKTNLTVVLPSDDPSIEDRKGVVEFIDKNSKPPLDSIFLAHQLDSLKNSEVKGFDINATINIQKNAAFTVVIDPRNGDKVYLKGEGHLNGGIDPSGKTNLTGTYEVNEGSYNLTYATVKREFNFQKGSSIVWTGDPTTANLNFTAVYVAKVPPIDLVESQLGPNENATQYKEKLPFHVELILKNELLKPDISFDIILPDSTYTLASGAISVINNRLAQVRRDPNEMNKQVLGVLVLGHFIGDNPLESSGGNAGLEGAIRNSVSSLLSDQLNRLANNLVTGVDLDFGLTSGEDYSSGTATNRTDLNVGISKKFLNDRLTVSVGNNFNLEGAQAGEKATNIAGNVSVNYKLSRDGRYLLRAYRRDRFIVIQGQIIETGLGFTLTVDYNKFKEVFQREEKNKKKERKAKKIYLLDE</sequence>
<dbReference type="PANTHER" id="PTHR30441">
    <property type="entry name" value="DUF748 DOMAIN-CONTAINING PROTEIN"/>
    <property type="match status" value="1"/>
</dbReference>
<protein>
    <submittedName>
        <fullName evidence="6">Translocation/assembly module TamB</fullName>
    </submittedName>
</protein>
<evidence type="ECO:0000313" key="6">
    <source>
        <dbReference type="EMBL" id="AYD48658.1"/>
    </source>
</evidence>
<evidence type="ECO:0000256" key="1">
    <source>
        <dbReference type="ARBA" id="ARBA00004167"/>
    </source>
</evidence>
<reference evidence="6 7" key="1">
    <citation type="submission" date="2018-09" db="EMBL/GenBank/DDBJ databases">
        <title>Arachidicoccus sp. nov., a bacterium isolated from soil.</title>
        <authorList>
            <person name="Weon H.-Y."/>
            <person name="Kwon S.-W."/>
            <person name="Lee S.A."/>
        </authorList>
    </citation>
    <scope>NUCLEOTIDE SEQUENCE [LARGE SCALE GENOMIC DNA]</scope>
    <source>
        <strain evidence="6 7">KIS59-12</strain>
    </source>
</reference>
<accession>A0A386HRS5</accession>
<dbReference type="Pfam" id="PF05359">
    <property type="entry name" value="DUF748"/>
    <property type="match status" value="1"/>
</dbReference>
<dbReference type="GO" id="GO:0090313">
    <property type="term" value="P:regulation of protein targeting to membrane"/>
    <property type="evidence" value="ECO:0007669"/>
    <property type="project" value="TreeGrafter"/>
</dbReference>
<dbReference type="GO" id="GO:0005886">
    <property type="term" value="C:plasma membrane"/>
    <property type="evidence" value="ECO:0007669"/>
    <property type="project" value="InterPro"/>
</dbReference>
<dbReference type="EMBL" id="CP032489">
    <property type="protein sequence ID" value="AYD48658.1"/>
    <property type="molecule type" value="Genomic_DNA"/>
</dbReference>
<keyword evidence="7" id="KW-1185">Reference proteome</keyword>
<keyword evidence="2" id="KW-0812">Transmembrane</keyword>
<evidence type="ECO:0000256" key="4">
    <source>
        <dbReference type="ARBA" id="ARBA00023136"/>
    </source>
</evidence>
<dbReference type="GO" id="GO:0009306">
    <property type="term" value="P:protein secretion"/>
    <property type="evidence" value="ECO:0007669"/>
    <property type="project" value="InterPro"/>
</dbReference>
<dbReference type="Pfam" id="PF04357">
    <property type="entry name" value="TamB"/>
    <property type="match status" value="1"/>
</dbReference>
<dbReference type="InterPro" id="IPR008023">
    <property type="entry name" value="DUF748"/>
</dbReference>
<evidence type="ECO:0000256" key="2">
    <source>
        <dbReference type="ARBA" id="ARBA00022692"/>
    </source>
</evidence>
<keyword evidence="4" id="KW-0472">Membrane</keyword>
<organism evidence="6 7">
    <name type="scientific">Arachidicoccus soli</name>
    <dbReference type="NCBI Taxonomy" id="2341117"/>
    <lineage>
        <taxon>Bacteria</taxon>
        <taxon>Pseudomonadati</taxon>
        <taxon>Bacteroidota</taxon>
        <taxon>Chitinophagia</taxon>
        <taxon>Chitinophagales</taxon>
        <taxon>Chitinophagaceae</taxon>
        <taxon>Arachidicoccus</taxon>
    </lineage>
</organism>
<keyword evidence="3" id="KW-1133">Transmembrane helix</keyword>
<comment type="subcellular location">
    <subcellularLocation>
        <location evidence="1">Membrane</location>
        <topology evidence="1">Single-pass membrane protein</topology>
    </subcellularLocation>
</comment>
<evidence type="ECO:0000313" key="7">
    <source>
        <dbReference type="Proteomes" id="UP000266118"/>
    </source>
</evidence>
<proteinExistence type="predicted"/>
<dbReference type="KEGG" id="ark:D6B99_14225"/>
<feature type="domain" description="Translocation and assembly module TamB C-terminal" evidence="5">
    <location>
        <begin position="1175"/>
        <end position="1616"/>
    </location>
</feature>